<dbReference type="Gene3D" id="1.20.200.10">
    <property type="entry name" value="Fumarase/aspartase (Central domain)"/>
    <property type="match status" value="2"/>
</dbReference>
<dbReference type="PRINTS" id="PR00145">
    <property type="entry name" value="ARGSUCLYASE"/>
</dbReference>
<keyword evidence="6" id="KW-1185">Reference proteome</keyword>
<dbReference type="OrthoDB" id="2561043at2759"/>
<dbReference type="STRING" id="945553.A0A0D2NRG9"/>
<reference evidence="6" key="1">
    <citation type="submission" date="2014-04" db="EMBL/GenBank/DDBJ databases">
        <title>Evolutionary Origins and Diversification of the Mycorrhizal Mutualists.</title>
        <authorList>
            <consortium name="DOE Joint Genome Institute"/>
            <consortium name="Mycorrhizal Genomics Consortium"/>
            <person name="Kohler A."/>
            <person name="Kuo A."/>
            <person name="Nagy L.G."/>
            <person name="Floudas D."/>
            <person name="Copeland A."/>
            <person name="Barry K.W."/>
            <person name="Cichocki N."/>
            <person name="Veneault-Fourrey C."/>
            <person name="LaButti K."/>
            <person name="Lindquist E.A."/>
            <person name="Lipzen A."/>
            <person name="Lundell T."/>
            <person name="Morin E."/>
            <person name="Murat C."/>
            <person name="Riley R."/>
            <person name="Ohm R."/>
            <person name="Sun H."/>
            <person name="Tunlid A."/>
            <person name="Henrissat B."/>
            <person name="Grigoriev I.V."/>
            <person name="Hibbett D.S."/>
            <person name="Martin F."/>
        </authorList>
    </citation>
    <scope>NUCLEOTIDE SEQUENCE [LARGE SCALE GENOMIC DNA]</scope>
    <source>
        <strain evidence="6">FD-334 SS-4</strain>
    </source>
</reference>
<dbReference type="Proteomes" id="UP000054270">
    <property type="component" value="Unassembled WGS sequence"/>
</dbReference>
<dbReference type="GO" id="GO:0005829">
    <property type="term" value="C:cytosol"/>
    <property type="evidence" value="ECO:0007669"/>
    <property type="project" value="TreeGrafter"/>
</dbReference>
<dbReference type="PANTHER" id="PTHR43814:SF1">
    <property type="entry name" value="ARGININOSUCCINATE LYASE"/>
    <property type="match status" value="1"/>
</dbReference>
<sequence length="351" mass="39044">WLLDQVTVTEDNLKALIRVLVERADNENDYILPGYTHLQRGQPIRWAHLLLSYAFSFRSDLERLRQLVPRIAVLPLGSGALAGNSFGVDRGPARAHRGTGELAHRNAREDADHELALERLFHPCLDEDRVHELRLAAASRGQRRRQDMGVSGAESHQRITTSAACTANSNSRASTASSMMPQKKNPDSLELLRGKSRRLFGNTAGFMMTLKGLPSTYKFKDLQEDKETLFDTADNLTSRLSIAEGVVATLTLNGEKMRPALTMDVLTTDLTDYYLIPFHEAHHISRHSRPGRGAPVPDQRAYCVRRLQVAARGLHGGHLRGVRLRGERRGPAGDWRDEPRGGGEADRGAAR</sequence>
<dbReference type="GO" id="GO:0004056">
    <property type="term" value="F:argininosuccinate lyase activity"/>
    <property type="evidence" value="ECO:0007669"/>
    <property type="project" value="InterPro"/>
</dbReference>
<evidence type="ECO:0000313" key="6">
    <source>
        <dbReference type="Proteomes" id="UP000054270"/>
    </source>
</evidence>
<dbReference type="PRINTS" id="PR00149">
    <property type="entry name" value="FUMRATELYASE"/>
</dbReference>
<gene>
    <name evidence="5" type="ORF">HYPSUDRAFT_1096103</name>
</gene>
<dbReference type="InterPro" id="IPR009049">
    <property type="entry name" value="Argininosuccinate_lyase"/>
</dbReference>
<protein>
    <recommendedName>
        <fullName evidence="2">Arginosuccinase</fullName>
    </recommendedName>
</protein>
<feature type="compositionally biased region" description="Basic and acidic residues" evidence="3">
    <location>
        <begin position="324"/>
        <end position="351"/>
    </location>
</feature>
<proteinExistence type="inferred from homology"/>
<dbReference type="InterPro" id="IPR022761">
    <property type="entry name" value="Fumarate_lyase_N"/>
</dbReference>
<dbReference type="InterPro" id="IPR000362">
    <property type="entry name" value="Fumarate_lyase_fam"/>
</dbReference>
<evidence type="ECO:0000256" key="2">
    <source>
        <dbReference type="ARBA" id="ARBA00032749"/>
    </source>
</evidence>
<dbReference type="EMBL" id="KN817579">
    <property type="protein sequence ID" value="KJA19296.1"/>
    <property type="molecule type" value="Genomic_DNA"/>
</dbReference>
<feature type="region of interest" description="Disordered" evidence="3">
    <location>
        <begin position="322"/>
        <end position="351"/>
    </location>
</feature>
<evidence type="ECO:0000256" key="1">
    <source>
        <dbReference type="ARBA" id="ARBA00010755"/>
    </source>
</evidence>
<feature type="non-terminal residue" evidence="5">
    <location>
        <position position="351"/>
    </location>
</feature>
<feature type="compositionally biased region" description="Low complexity" evidence="3">
    <location>
        <begin position="160"/>
        <end position="178"/>
    </location>
</feature>
<evidence type="ECO:0000256" key="3">
    <source>
        <dbReference type="SAM" id="MobiDB-lite"/>
    </source>
</evidence>
<dbReference type="AlphaFoldDB" id="A0A0D2NRG9"/>
<dbReference type="FunFam" id="1.20.200.10:FF:000015">
    <property type="entry name" value="argininosuccinate lyase isoform X2"/>
    <property type="match status" value="1"/>
</dbReference>
<feature type="domain" description="Fumarate lyase N-terminal" evidence="4">
    <location>
        <begin position="1"/>
        <end position="91"/>
    </location>
</feature>
<feature type="region of interest" description="Disordered" evidence="3">
    <location>
        <begin position="141"/>
        <end position="187"/>
    </location>
</feature>
<evidence type="ECO:0000259" key="4">
    <source>
        <dbReference type="Pfam" id="PF00206"/>
    </source>
</evidence>
<feature type="non-terminal residue" evidence="5">
    <location>
        <position position="1"/>
    </location>
</feature>
<accession>A0A0D2NRG9</accession>
<comment type="similarity">
    <text evidence="1">Belongs to the lyase 1 family. Argininosuccinate lyase subfamily.</text>
</comment>
<name>A0A0D2NRG9_HYPSF</name>
<feature type="domain" description="Fumarate lyase N-terminal" evidence="4">
    <location>
        <begin position="172"/>
        <end position="201"/>
    </location>
</feature>
<organism evidence="5 6">
    <name type="scientific">Hypholoma sublateritium (strain FD-334 SS-4)</name>
    <dbReference type="NCBI Taxonomy" id="945553"/>
    <lineage>
        <taxon>Eukaryota</taxon>
        <taxon>Fungi</taxon>
        <taxon>Dikarya</taxon>
        <taxon>Basidiomycota</taxon>
        <taxon>Agaricomycotina</taxon>
        <taxon>Agaricomycetes</taxon>
        <taxon>Agaricomycetidae</taxon>
        <taxon>Agaricales</taxon>
        <taxon>Agaricineae</taxon>
        <taxon>Strophariaceae</taxon>
        <taxon>Hypholoma</taxon>
    </lineage>
</organism>
<dbReference type="Pfam" id="PF00206">
    <property type="entry name" value="Lyase_1"/>
    <property type="match status" value="2"/>
</dbReference>
<dbReference type="GO" id="GO:0042450">
    <property type="term" value="P:L-arginine biosynthetic process via ornithine"/>
    <property type="evidence" value="ECO:0007669"/>
    <property type="project" value="InterPro"/>
</dbReference>
<dbReference type="SUPFAM" id="SSF48557">
    <property type="entry name" value="L-aspartase-like"/>
    <property type="match status" value="1"/>
</dbReference>
<dbReference type="InterPro" id="IPR008948">
    <property type="entry name" value="L-Aspartase-like"/>
</dbReference>
<dbReference type="PANTHER" id="PTHR43814">
    <property type="entry name" value="ARGININOSUCCINATE LYASE"/>
    <property type="match status" value="1"/>
</dbReference>
<evidence type="ECO:0000313" key="5">
    <source>
        <dbReference type="EMBL" id="KJA19296.1"/>
    </source>
</evidence>